<evidence type="ECO:0000313" key="4">
    <source>
        <dbReference type="Proteomes" id="UP000679779"/>
    </source>
</evidence>
<feature type="transmembrane region" description="Helical" evidence="1">
    <location>
        <begin position="128"/>
        <end position="151"/>
    </location>
</feature>
<reference evidence="3" key="1">
    <citation type="submission" date="2021-03" db="EMBL/GenBank/DDBJ databases">
        <title>Antimicrobial resistance genes in bacteria isolated from Japanese honey, and their potential for conferring macrolide and lincosamide resistance in the American foulbrood pathogen Paenibacillus larvae.</title>
        <authorList>
            <person name="Okamoto M."/>
            <person name="Kumagai M."/>
            <person name="Kanamori H."/>
            <person name="Takamatsu D."/>
        </authorList>
    </citation>
    <scope>NUCLEOTIDE SEQUENCE</scope>
    <source>
        <strain evidence="3">J2TS6</strain>
    </source>
</reference>
<keyword evidence="4" id="KW-1185">Reference proteome</keyword>
<dbReference type="AlphaFoldDB" id="A0A919XMS8"/>
<keyword evidence="1" id="KW-0812">Transmembrane</keyword>
<keyword evidence="1" id="KW-0472">Membrane</keyword>
<evidence type="ECO:0000256" key="1">
    <source>
        <dbReference type="SAM" id="Phobius"/>
    </source>
</evidence>
<dbReference type="GO" id="GO:0004175">
    <property type="term" value="F:endopeptidase activity"/>
    <property type="evidence" value="ECO:0007669"/>
    <property type="project" value="UniProtKB-ARBA"/>
</dbReference>
<dbReference type="Pfam" id="PF02517">
    <property type="entry name" value="Rce1-like"/>
    <property type="match status" value="1"/>
</dbReference>
<feature type="transmembrane region" description="Helical" evidence="1">
    <location>
        <begin position="172"/>
        <end position="198"/>
    </location>
</feature>
<organism evidence="3 4">
    <name type="scientific">Paenibacillus albilobatus</name>
    <dbReference type="NCBI Taxonomy" id="2716884"/>
    <lineage>
        <taxon>Bacteria</taxon>
        <taxon>Bacillati</taxon>
        <taxon>Bacillota</taxon>
        <taxon>Bacilli</taxon>
        <taxon>Bacillales</taxon>
        <taxon>Paenibacillaceae</taxon>
        <taxon>Paenibacillus</taxon>
    </lineage>
</organism>
<dbReference type="PANTHER" id="PTHR39430">
    <property type="entry name" value="MEMBRANE-ASSOCIATED PROTEASE-RELATED"/>
    <property type="match status" value="1"/>
</dbReference>
<feature type="transmembrane region" description="Helical" evidence="1">
    <location>
        <begin position="54"/>
        <end position="75"/>
    </location>
</feature>
<dbReference type="EMBL" id="BORQ01000011">
    <property type="protein sequence ID" value="GIO34634.1"/>
    <property type="molecule type" value="Genomic_DNA"/>
</dbReference>
<evidence type="ECO:0000259" key="2">
    <source>
        <dbReference type="Pfam" id="PF02517"/>
    </source>
</evidence>
<feature type="transmembrane region" description="Helical" evidence="1">
    <location>
        <begin position="229"/>
        <end position="247"/>
    </location>
</feature>
<feature type="transmembrane region" description="Helical" evidence="1">
    <location>
        <begin position="21"/>
        <end position="42"/>
    </location>
</feature>
<accession>A0A919XMS8</accession>
<gene>
    <name evidence="3" type="ORF">J2TS6_57750</name>
</gene>
<dbReference type="InterPro" id="IPR003675">
    <property type="entry name" value="Rce1/LyrA-like_dom"/>
</dbReference>
<evidence type="ECO:0000313" key="3">
    <source>
        <dbReference type="EMBL" id="GIO34634.1"/>
    </source>
</evidence>
<feature type="transmembrane region" description="Helical" evidence="1">
    <location>
        <begin position="96"/>
        <end position="122"/>
    </location>
</feature>
<sequence length="313" mass="34832">MMSRNRKGSRVFFDNEGKIQLFWRILLGWLAFAAGLGLAVAAATAAGSYGFPTLALQLILAVVTTGVSVPLIYVLRRYADRRPWSGLGLSSPPKGLPYFLLGMGLLALLTTASLLIGSALGWLHVVAFHLPVTTLFLILINSAIAFFYEAFPEEIAFRGYLYRNLNTRLPRWLALIIQVVLFVLAPVALTAFMVLAGIATWDQITVDYMINLVAFGTMLQLCRILSGNLWMNIGFHLAWLEMVRYVVVPSPSAIVEVEYISPLAGYLVNIGTVVLGVIVLFVWSLRKKVGWNRIEPDHRSEFQHLTSFRSIGW</sequence>
<feature type="transmembrane region" description="Helical" evidence="1">
    <location>
        <begin position="204"/>
        <end position="222"/>
    </location>
</feature>
<feature type="transmembrane region" description="Helical" evidence="1">
    <location>
        <begin position="259"/>
        <end position="283"/>
    </location>
</feature>
<proteinExistence type="predicted"/>
<dbReference type="GO" id="GO:0080120">
    <property type="term" value="P:CAAX-box protein maturation"/>
    <property type="evidence" value="ECO:0007669"/>
    <property type="project" value="UniProtKB-ARBA"/>
</dbReference>
<comment type="caution">
    <text evidence="3">The sequence shown here is derived from an EMBL/GenBank/DDBJ whole genome shotgun (WGS) entry which is preliminary data.</text>
</comment>
<feature type="domain" description="CAAX prenyl protease 2/Lysostaphin resistance protein A-like" evidence="2">
    <location>
        <begin position="139"/>
        <end position="239"/>
    </location>
</feature>
<protein>
    <recommendedName>
        <fullName evidence="2">CAAX prenyl protease 2/Lysostaphin resistance protein A-like domain-containing protein</fullName>
    </recommendedName>
</protein>
<dbReference type="PANTHER" id="PTHR39430:SF1">
    <property type="entry name" value="PROTEASE"/>
    <property type="match status" value="1"/>
</dbReference>
<name>A0A919XMS8_9BACL</name>
<dbReference type="Proteomes" id="UP000679779">
    <property type="component" value="Unassembled WGS sequence"/>
</dbReference>
<keyword evidence="1" id="KW-1133">Transmembrane helix</keyword>